<comment type="caution">
    <text evidence="2">The sequence shown here is derived from an EMBL/GenBank/DDBJ whole genome shotgun (WGS) entry which is preliminary data.</text>
</comment>
<dbReference type="Proteomes" id="UP000013086">
    <property type="component" value="Unassembled WGS sequence"/>
</dbReference>
<reference evidence="2 3" key="1">
    <citation type="submission" date="2013-02" db="EMBL/GenBank/DDBJ databases">
        <title>The Genome Sequence of Acinetobacter sp. ANC 3994.</title>
        <authorList>
            <consortium name="The Broad Institute Genome Sequencing Platform"/>
            <consortium name="The Broad Institute Genome Sequencing Center for Infectious Disease"/>
            <person name="Cerqueira G."/>
            <person name="Feldgarden M."/>
            <person name="Courvalin P."/>
            <person name="Perichon B."/>
            <person name="Grillot-Courvalin C."/>
            <person name="Clermont D."/>
            <person name="Rocha E."/>
            <person name="Yoon E.-J."/>
            <person name="Nemec A."/>
            <person name="Walker B."/>
            <person name="Young S.K."/>
            <person name="Zeng Q."/>
            <person name="Gargeya S."/>
            <person name="Fitzgerald M."/>
            <person name="Haas B."/>
            <person name="Abouelleil A."/>
            <person name="Alvarado L."/>
            <person name="Arachchi H.M."/>
            <person name="Berlin A.M."/>
            <person name="Chapman S.B."/>
            <person name="Dewar J."/>
            <person name="Goldberg J."/>
            <person name="Griggs A."/>
            <person name="Gujja S."/>
            <person name="Hansen M."/>
            <person name="Howarth C."/>
            <person name="Imamovic A."/>
            <person name="Larimer J."/>
            <person name="McCowan C."/>
            <person name="Murphy C."/>
            <person name="Neiman D."/>
            <person name="Pearson M."/>
            <person name="Priest M."/>
            <person name="Roberts A."/>
            <person name="Saif S."/>
            <person name="Shea T."/>
            <person name="Sisk P."/>
            <person name="Sykes S."/>
            <person name="Wortman J."/>
            <person name="Nusbaum C."/>
            <person name="Birren B."/>
        </authorList>
    </citation>
    <scope>NUCLEOTIDE SEQUENCE [LARGE SCALE GENOMIC DNA]</scope>
    <source>
        <strain evidence="2 3">ANC 3994</strain>
    </source>
</reference>
<evidence type="ECO:0000313" key="3">
    <source>
        <dbReference type="Proteomes" id="UP000013086"/>
    </source>
</evidence>
<dbReference type="AlphaFoldDB" id="N8QCI0"/>
<evidence type="ECO:0008006" key="4">
    <source>
        <dbReference type="Google" id="ProtNLM"/>
    </source>
</evidence>
<dbReference type="HOGENOM" id="CLU_791368_0_0_6"/>
<gene>
    <name evidence="2" type="ORF">F994_02417</name>
</gene>
<proteinExistence type="predicted"/>
<evidence type="ECO:0000256" key="1">
    <source>
        <dbReference type="SAM" id="MobiDB-lite"/>
    </source>
</evidence>
<organism evidence="2 3">
    <name type="scientific">Acinetobacter bohemicus ANC 3994</name>
    <dbReference type="NCBI Taxonomy" id="1217715"/>
    <lineage>
        <taxon>Bacteria</taxon>
        <taxon>Pseudomonadati</taxon>
        <taxon>Pseudomonadota</taxon>
        <taxon>Gammaproteobacteria</taxon>
        <taxon>Moraxellales</taxon>
        <taxon>Moraxellaceae</taxon>
        <taxon>Acinetobacter</taxon>
    </lineage>
</organism>
<dbReference type="RefSeq" id="WP_004648941.1">
    <property type="nucleotide sequence ID" value="NZ_KB849164.1"/>
</dbReference>
<name>N8QCI0_9GAMM</name>
<dbReference type="OrthoDB" id="6402880at2"/>
<sequence length="350" mass="40906">MSNYQNVLNNFLEQWPLDKVEKMSLEQYVSTGDPTTFTQWIENRTIKLGTISGPFGSRMFGIYKRRKPDPLKGYINDELFTWDKKYGNDRNLAFSQVKEHILDTIKFSSIGEFSKIDQIPLPNIFKWKVAYLYSNERLIPIFKMELLKNIAIHYGLAVTRKTTISEIQKILIKNKPIELNPHDFMHVLCDKFIPKKQNTDGSLKPITPKNAVKKSKGTQQEKNTNDQERITTPSYIAKQTHNKIQNKLRRILIDEHGEHNVECEKNYVDLTLYQKDCITLYEVKSDAYAATCIRQALGQIIQYAHRLDTNQKIKLYVVGQYPLEENEIPYLSYIQENLKIDLDYISIDLD</sequence>
<dbReference type="EMBL" id="APOH01000015">
    <property type="protein sequence ID" value="ENU19557.1"/>
    <property type="molecule type" value="Genomic_DNA"/>
</dbReference>
<protein>
    <recommendedName>
        <fullName evidence="4">Protein NO VEIN C-terminal domain-containing protein</fullName>
    </recommendedName>
</protein>
<dbReference type="PATRIC" id="fig|1217715.3.peg.2357"/>
<dbReference type="eggNOG" id="COG4127">
    <property type="taxonomic scope" value="Bacteria"/>
</dbReference>
<evidence type="ECO:0000313" key="2">
    <source>
        <dbReference type="EMBL" id="ENU19557.1"/>
    </source>
</evidence>
<accession>N8QCI0</accession>
<feature type="region of interest" description="Disordered" evidence="1">
    <location>
        <begin position="199"/>
        <end position="234"/>
    </location>
</feature>